<gene>
    <name evidence="1" type="ORF">RSOLAG1IB_01757</name>
</gene>
<proteinExistence type="predicted"/>
<sequence>MPSLPPTSSSASLITHPPKPDFSVGFEQLFSKYGFTGTATRVQVLDTPAATLSNVSPKRKTRRWYTLFSRQKLSDRGTTRHLNSTAASGKNPTIQGLKYPLRKACSGVAKMNEFGFRHKFLP</sequence>
<dbReference type="Proteomes" id="UP000059188">
    <property type="component" value="Unassembled WGS sequence"/>
</dbReference>
<dbReference type="AlphaFoldDB" id="A0A0B7FDR4"/>
<keyword evidence="2" id="KW-1185">Reference proteome</keyword>
<name>A0A0B7FDR4_THACB</name>
<evidence type="ECO:0000313" key="1">
    <source>
        <dbReference type="EMBL" id="CEL55745.1"/>
    </source>
</evidence>
<evidence type="ECO:0000313" key="2">
    <source>
        <dbReference type="Proteomes" id="UP000059188"/>
    </source>
</evidence>
<accession>A0A0B7FDR4</accession>
<protein>
    <submittedName>
        <fullName evidence="1">Uncharacterized protein</fullName>
    </submittedName>
</protein>
<organism evidence="1 2">
    <name type="scientific">Thanatephorus cucumeris (strain AG1-IB / isolate 7/3/14)</name>
    <name type="common">Lettuce bottom rot fungus</name>
    <name type="synonym">Rhizoctonia solani</name>
    <dbReference type="NCBI Taxonomy" id="1108050"/>
    <lineage>
        <taxon>Eukaryota</taxon>
        <taxon>Fungi</taxon>
        <taxon>Dikarya</taxon>
        <taxon>Basidiomycota</taxon>
        <taxon>Agaricomycotina</taxon>
        <taxon>Agaricomycetes</taxon>
        <taxon>Cantharellales</taxon>
        <taxon>Ceratobasidiaceae</taxon>
        <taxon>Rhizoctonia</taxon>
        <taxon>Rhizoctonia solani AG-1</taxon>
    </lineage>
</organism>
<reference evidence="1 2" key="1">
    <citation type="submission" date="2014-11" db="EMBL/GenBank/DDBJ databases">
        <authorList>
            <person name="Wibberg Daniel"/>
        </authorList>
    </citation>
    <scope>NUCLEOTIDE SEQUENCE [LARGE SCALE GENOMIC DNA]</scope>
    <source>
        <strain evidence="1">Rhizoctonia solani AG1-IB 7/3/14</strain>
    </source>
</reference>
<dbReference type="EMBL" id="LN679101">
    <property type="protein sequence ID" value="CEL55745.1"/>
    <property type="molecule type" value="Genomic_DNA"/>
</dbReference>